<dbReference type="InterPro" id="IPR025924">
    <property type="entry name" value="YHYH_dom"/>
</dbReference>
<proteinExistence type="predicted"/>
<feature type="region of interest" description="Disordered" evidence="1">
    <location>
        <begin position="285"/>
        <end position="313"/>
    </location>
</feature>
<organism evidence="4 5">
    <name type="scientific">Algibacter lectus</name>
    <dbReference type="NCBI Taxonomy" id="221126"/>
    <lineage>
        <taxon>Bacteria</taxon>
        <taxon>Pseudomonadati</taxon>
        <taxon>Bacteroidota</taxon>
        <taxon>Flavobacteriia</taxon>
        <taxon>Flavobacteriales</taxon>
        <taxon>Flavobacteriaceae</taxon>
        <taxon>Algibacter</taxon>
    </lineage>
</organism>
<protein>
    <submittedName>
        <fullName evidence="4">YHYH protein</fullName>
    </submittedName>
</protein>
<reference evidence="4 5" key="1">
    <citation type="submission" date="2019-03" db="EMBL/GenBank/DDBJ databases">
        <title>Genomic Encyclopedia of Type Strains, Phase III (KMG-III): the genomes of soil and plant-associated and newly described type strains.</title>
        <authorList>
            <person name="Whitman W."/>
        </authorList>
    </citation>
    <scope>NUCLEOTIDE SEQUENCE [LARGE SCALE GENOMIC DNA]</scope>
    <source>
        <strain evidence="4 5">CECT 8301</strain>
    </source>
</reference>
<evidence type="ECO:0000256" key="1">
    <source>
        <dbReference type="SAM" id="MobiDB-lite"/>
    </source>
</evidence>
<accession>A0A4R8MIN8</accession>
<evidence type="ECO:0000313" key="4">
    <source>
        <dbReference type="EMBL" id="TDY63846.1"/>
    </source>
</evidence>
<dbReference type="RefSeq" id="WP_074935828.1">
    <property type="nucleotide sequence ID" value="NZ_FOLN01000002.1"/>
</dbReference>
<evidence type="ECO:0000313" key="5">
    <source>
        <dbReference type="Proteomes" id="UP000294824"/>
    </source>
</evidence>
<gene>
    <name evidence="4" type="ORF">DFQ06_0740</name>
</gene>
<evidence type="ECO:0000256" key="2">
    <source>
        <dbReference type="SAM" id="SignalP"/>
    </source>
</evidence>
<keyword evidence="2" id="KW-0732">Signal</keyword>
<feature type="chain" id="PRO_5020685482" evidence="2">
    <location>
        <begin position="21"/>
        <end position="313"/>
    </location>
</feature>
<sequence length="313" mass="34820">MNYKTTLLIGVITLFYGCHAQKSNTTTEQNETEISNNYFGNYNIDNSTYGTKTTMSIEDDYRVMTTNALPNHATGEYPRQGNPNTISAQKKSYKIPLKPTFTGVAKWVREPGVALNGVKFEPETAEMVICDSGENFRVEAVQDLINLGLDFNNAHVQPTGEYHYHGISEALVEAFDSGEDLVHLGFAKDGFPIYYSKSGAFKPSFQIIDGIYSATDCTYSNPKTSMDVELENDEFDGTFVSDWEYVKGLGDLDECNGVYVNGGYVYMVTDSYPYVGRCLMGEFEEERHPAGPPPGQGGRGQRPPRGQGQNQRR</sequence>
<dbReference type="AlphaFoldDB" id="A0A4R8MIN8"/>
<feature type="signal peptide" evidence="2">
    <location>
        <begin position="1"/>
        <end position="20"/>
    </location>
</feature>
<dbReference type="PROSITE" id="PS51257">
    <property type="entry name" value="PROKAR_LIPOPROTEIN"/>
    <property type="match status" value="1"/>
</dbReference>
<dbReference type="EMBL" id="SORL01000007">
    <property type="protein sequence ID" value="TDY63846.1"/>
    <property type="molecule type" value="Genomic_DNA"/>
</dbReference>
<dbReference type="Pfam" id="PF14240">
    <property type="entry name" value="YHYH"/>
    <property type="match status" value="1"/>
</dbReference>
<keyword evidence="5" id="KW-1185">Reference proteome</keyword>
<feature type="domain" description="YHYH" evidence="3">
    <location>
        <begin position="92"/>
        <end position="281"/>
    </location>
</feature>
<dbReference type="Proteomes" id="UP000294824">
    <property type="component" value="Unassembled WGS sequence"/>
</dbReference>
<feature type="compositionally biased region" description="Low complexity" evidence="1">
    <location>
        <begin position="301"/>
        <end position="313"/>
    </location>
</feature>
<comment type="caution">
    <text evidence="4">The sequence shown here is derived from an EMBL/GenBank/DDBJ whole genome shotgun (WGS) entry which is preliminary data.</text>
</comment>
<evidence type="ECO:0000259" key="3">
    <source>
        <dbReference type="Pfam" id="PF14240"/>
    </source>
</evidence>
<name>A0A4R8MIN8_9FLAO</name>